<name>A0A835GLE1_SPOEX</name>
<organism evidence="1 2">
    <name type="scientific">Spodoptera exigua</name>
    <name type="common">Beet armyworm</name>
    <name type="synonym">Noctua fulgens</name>
    <dbReference type="NCBI Taxonomy" id="7107"/>
    <lineage>
        <taxon>Eukaryota</taxon>
        <taxon>Metazoa</taxon>
        <taxon>Ecdysozoa</taxon>
        <taxon>Arthropoda</taxon>
        <taxon>Hexapoda</taxon>
        <taxon>Insecta</taxon>
        <taxon>Pterygota</taxon>
        <taxon>Neoptera</taxon>
        <taxon>Endopterygota</taxon>
        <taxon>Lepidoptera</taxon>
        <taxon>Glossata</taxon>
        <taxon>Ditrysia</taxon>
        <taxon>Noctuoidea</taxon>
        <taxon>Noctuidae</taxon>
        <taxon>Amphipyrinae</taxon>
        <taxon>Spodoptera</taxon>
    </lineage>
</organism>
<evidence type="ECO:0000313" key="1">
    <source>
        <dbReference type="EMBL" id="KAF9420427.1"/>
    </source>
</evidence>
<proteinExistence type="predicted"/>
<sequence length="64" mass="7514">MPSKEQSVKLFLRLIKIFMNQTVLPKYTIIDNTESDPLHKELYEMQTEAVIKVQNESDEDEISN</sequence>
<reference evidence="1" key="1">
    <citation type="submission" date="2020-08" db="EMBL/GenBank/DDBJ databases">
        <title>Spodoptera exigua strain:BAW_Kor-Di-RS1 Genome sequencing and assembly.</title>
        <authorList>
            <person name="Kim J."/>
            <person name="Nam H.Y."/>
            <person name="Kwon M."/>
            <person name="Choi J.H."/>
            <person name="Cho S.R."/>
            <person name="Kim G.-H."/>
        </authorList>
    </citation>
    <scope>NUCLEOTIDE SEQUENCE</scope>
    <source>
        <strain evidence="1">BAW_Kor-Di-RS1</strain>
        <tissue evidence="1">Whole-body</tissue>
    </source>
</reference>
<keyword evidence="2" id="KW-1185">Reference proteome</keyword>
<protein>
    <submittedName>
        <fullName evidence="1">Uncharacterized protein</fullName>
    </submittedName>
</protein>
<gene>
    <name evidence="1" type="ORF">HW555_003349</name>
</gene>
<evidence type="ECO:0000313" key="2">
    <source>
        <dbReference type="Proteomes" id="UP000648187"/>
    </source>
</evidence>
<dbReference type="AlphaFoldDB" id="A0A835GLE1"/>
<comment type="caution">
    <text evidence="1">The sequence shown here is derived from an EMBL/GenBank/DDBJ whole genome shotgun (WGS) entry which is preliminary data.</text>
</comment>
<dbReference type="Proteomes" id="UP000648187">
    <property type="component" value="Unassembled WGS sequence"/>
</dbReference>
<accession>A0A835GLE1</accession>
<dbReference type="EMBL" id="JACKWZ010000032">
    <property type="protein sequence ID" value="KAF9420427.1"/>
    <property type="molecule type" value="Genomic_DNA"/>
</dbReference>